<comment type="caution">
    <text evidence="3">The sequence shown here is derived from an EMBL/GenBank/DDBJ whole genome shotgun (WGS) entry which is preliminary data.</text>
</comment>
<dbReference type="GO" id="GO:0016126">
    <property type="term" value="P:sterol biosynthetic process"/>
    <property type="evidence" value="ECO:0007669"/>
    <property type="project" value="TreeGrafter"/>
</dbReference>
<dbReference type="GO" id="GO:0003838">
    <property type="term" value="F:sterol 24-C-methyltransferase activity"/>
    <property type="evidence" value="ECO:0007669"/>
    <property type="project" value="TreeGrafter"/>
</dbReference>
<dbReference type="SUPFAM" id="SSF53335">
    <property type="entry name" value="S-adenosyl-L-methionine-dependent methyltransferases"/>
    <property type="match status" value="1"/>
</dbReference>
<dbReference type="CDD" id="cd02440">
    <property type="entry name" value="AdoMet_MTases"/>
    <property type="match status" value="1"/>
</dbReference>
<feature type="domain" description="Methyltransferase" evidence="2">
    <location>
        <begin position="43"/>
        <end position="139"/>
    </location>
</feature>
<evidence type="ECO:0000313" key="4">
    <source>
        <dbReference type="Proteomes" id="UP000448292"/>
    </source>
</evidence>
<dbReference type="Pfam" id="PF13649">
    <property type="entry name" value="Methyltransf_25"/>
    <property type="match status" value="1"/>
</dbReference>
<dbReference type="EMBL" id="QMIE01000018">
    <property type="protein sequence ID" value="TVM15191.1"/>
    <property type="molecule type" value="Genomic_DNA"/>
</dbReference>
<dbReference type="PANTHER" id="PTHR44068">
    <property type="entry name" value="ZGC:194242"/>
    <property type="match status" value="1"/>
</dbReference>
<dbReference type="InterPro" id="IPR029063">
    <property type="entry name" value="SAM-dependent_MTases_sf"/>
</dbReference>
<evidence type="ECO:0000259" key="2">
    <source>
        <dbReference type="Pfam" id="PF13649"/>
    </source>
</evidence>
<dbReference type="RefSeq" id="WP_144304226.1">
    <property type="nucleotide sequence ID" value="NZ_QMIE01000018.1"/>
</dbReference>
<accession>A0A7M3MB28</accession>
<evidence type="ECO:0000313" key="3">
    <source>
        <dbReference type="EMBL" id="TVM15191.1"/>
    </source>
</evidence>
<reference evidence="3 4" key="1">
    <citation type="submission" date="2018-06" db="EMBL/GenBank/DDBJ databases">
        <title>Complete genome of Desulfovibrio indonesiensis P37SLT.</title>
        <authorList>
            <person name="Crispim J.S."/>
            <person name="Vidigal P.M.P."/>
            <person name="Silva L.C.F."/>
            <person name="Laguardia C.N."/>
            <person name="Araujo L.C."/>
            <person name="Dias R.S."/>
            <person name="Sousa M.P."/>
            <person name="Paula S.O."/>
            <person name="Silva C."/>
        </authorList>
    </citation>
    <scope>NUCLEOTIDE SEQUENCE [LARGE SCALE GENOMIC DNA]</scope>
    <source>
        <strain evidence="3 4">P37SLT</strain>
    </source>
</reference>
<keyword evidence="1 3" id="KW-0808">Transferase</keyword>
<dbReference type="Gene3D" id="3.40.50.150">
    <property type="entry name" value="Vaccinia Virus protein VP39"/>
    <property type="match status" value="1"/>
</dbReference>
<name>A0A7M3MB28_9BACT</name>
<keyword evidence="3" id="KW-0489">Methyltransferase</keyword>
<dbReference type="InterPro" id="IPR050447">
    <property type="entry name" value="Erg6_SMT_methyltransf"/>
</dbReference>
<organism evidence="3 4">
    <name type="scientific">Oceanidesulfovibrio indonesiensis</name>
    <dbReference type="NCBI Taxonomy" id="54767"/>
    <lineage>
        <taxon>Bacteria</taxon>
        <taxon>Pseudomonadati</taxon>
        <taxon>Thermodesulfobacteriota</taxon>
        <taxon>Desulfovibrionia</taxon>
        <taxon>Desulfovibrionales</taxon>
        <taxon>Desulfovibrionaceae</taxon>
        <taxon>Oceanidesulfovibrio</taxon>
    </lineage>
</organism>
<dbReference type="PANTHER" id="PTHR44068:SF1">
    <property type="entry name" value="HYPOTHETICAL LOC100005854"/>
    <property type="match status" value="1"/>
</dbReference>
<dbReference type="InterPro" id="IPR041698">
    <property type="entry name" value="Methyltransf_25"/>
</dbReference>
<dbReference type="OrthoDB" id="9811000at2"/>
<evidence type="ECO:0000256" key="1">
    <source>
        <dbReference type="ARBA" id="ARBA00022679"/>
    </source>
</evidence>
<dbReference type="GO" id="GO:0032259">
    <property type="term" value="P:methylation"/>
    <property type="evidence" value="ECO:0007669"/>
    <property type="project" value="UniProtKB-KW"/>
</dbReference>
<keyword evidence="4" id="KW-1185">Reference proteome</keyword>
<proteinExistence type="predicted"/>
<gene>
    <name evidence="3" type="ORF">DPQ33_15985</name>
</gene>
<protein>
    <submittedName>
        <fullName evidence="3">Class I SAM-dependent methyltransferase</fullName>
    </submittedName>
</protein>
<sequence>MDQRSFDLFLEVHRGLPRQAPGSRSSTQRALELAGALPACPKVLDLGCGPGAQSLDLARETGGVVTCVDNLGPFLGELAVRAAGAGLAERIEPVLGDMAALPDSVAPGSYDLVWSEGAIYNMGFDAGLSAWKRYLAPGGVLAVSDLCWLVDEESIPEPARAFWTENYPAMRTALANRDAMEAAGFEVLGDFTLPPEDWWANYYTPLLENLAGFEAKYAGDEAARAVAAAERAEIELFREHGEAYGYVFYVGRLPR</sequence>
<dbReference type="AlphaFoldDB" id="A0A7M3MB28"/>
<dbReference type="Proteomes" id="UP000448292">
    <property type="component" value="Unassembled WGS sequence"/>
</dbReference>